<dbReference type="Proteomes" id="UP001164746">
    <property type="component" value="Chromosome 10"/>
</dbReference>
<dbReference type="EMBL" id="CP111021">
    <property type="protein sequence ID" value="WAR17755.1"/>
    <property type="molecule type" value="Genomic_DNA"/>
</dbReference>
<organism evidence="1 2">
    <name type="scientific">Mya arenaria</name>
    <name type="common">Soft-shell clam</name>
    <dbReference type="NCBI Taxonomy" id="6604"/>
    <lineage>
        <taxon>Eukaryota</taxon>
        <taxon>Metazoa</taxon>
        <taxon>Spiralia</taxon>
        <taxon>Lophotrochozoa</taxon>
        <taxon>Mollusca</taxon>
        <taxon>Bivalvia</taxon>
        <taxon>Autobranchia</taxon>
        <taxon>Heteroconchia</taxon>
        <taxon>Euheterodonta</taxon>
        <taxon>Imparidentia</taxon>
        <taxon>Neoheterodontei</taxon>
        <taxon>Myida</taxon>
        <taxon>Myoidea</taxon>
        <taxon>Myidae</taxon>
        <taxon>Mya</taxon>
    </lineage>
</organism>
<name>A0ABY7F737_MYAAR</name>
<evidence type="ECO:0000313" key="1">
    <source>
        <dbReference type="EMBL" id="WAR17755.1"/>
    </source>
</evidence>
<sequence length="165" mass="19065">MSPNNATASTTDFTMQSTVLHRQSSTPCMRQTIYTRSNEGQMKARSNEDINSHTDNHQHQINRIFSKLSTHMKNRHSGTGLNQLYCQTPQPATLDEIEAHLITLLKSIEDCYKQFNAKTWNTSLKSSIIELKIERDKLYRRANDHTSTLETKLRNEKGKIEKLEE</sequence>
<reference evidence="1" key="1">
    <citation type="submission" date="2022-11" db="EMBL/GenBank/DDBJ databases">
        <title>Centuries of genome instability and evolution in soft-shell clam transmissible cancer (bioRxiv).</title>
        <authorList>
            <person name="Hart S.F.M."/>
            <person name="Yonemitsu M.A."/>
            <person name="Giersch R.M."/>
            <person name="Beal B.F."/>
            <person name="Arriagada G."/>
            <person name="Davis B.W."/>
            <person name="Ostrander E.A."/>
            <person name="Goff S.P."/>
            <person name="Metzger M.J."/>
        </authorList>
    </citation>
    <scope>NUCLEOTIDE SEQUENCE</scope>
    <source>
        <strain evidence="1">MELC-2E11</strain>
        <tissue evidence="1">Siphon/mantle</tissue>
    </source>
</reference>
<keyword evidence="2" id="KW-1185">Reference proteome</keyword>
<protein>
    <submittedName>
        <fullName evidence="1">Uncharacterized protein</fullName>
    </submittedName>
</protein>
<gene>
    <name evidence="1" type="ORF">MAR_032349</name>
</gene>
<feature type="non-terminal residue" evidence="1">
    <location>
        <position position="1"/>
    </location>
</feature>
<accession>A0ABY7F737</accession>
<proteinExistence type="predicted"/>
<evidence type="ECO:0000313" key="2">
    <source>
        <dbReference type="Proteomes" id="UP001164746"/>
    </source>
</evidence>